<dbReference type="Proteomes" id="UP000464754">
    <property type="component" value="Chromosome"/>
</dbReference>
<dbReference type="AlphaFoldDB" id="A0A6N4TK15"/>
<reference evidence="4" key="1">
    <citation type="submission" date="2019-05" db="EMBL/GenBank/DDBJ databases">
        <title>Complete genome sequencing of Absiella argi strain JCM 30884.</title>
        <authorList>
            <person name="Sakamoto M."/>
            <person name="Murakami T."/>
            <person name="Mori H."/>
        </authorList>
    </citation>
    <scope>NUCLEOTIDE SEQUENCE [LARGE SCALE GENOMIC DNA]</scope>
    <source>
        <strain evidence="4">JCM 30884</strain>
    </source>
</reference>
<dbReference type="InterPro" id="IPR009677">
    <property type="entry name" value="DUF1266"/>
</dbReference>
<sequence length="348" mass="40357">MTKINYGEVMQNFREEIEALSKKDKKEIEQKDFPHLLSALPCLLANYPVFSNKIEREDLEKYVHERFGIHDEKSAVENIHSFVFNNTQAQFEYCLKYWQGQAKNLDDADEKTKDFFKKCQAFAKELYPEVLDRGFCGFDFGEAIRMAKECYSVGYLSEEGYHFMLNDIANRAFYTFDSWEDYALSYVCGGTYYLYCKSGGNEEFAKKMCETLMGGIRELYKENGLWAESAWPKGKRYFRFLKDVKKVIESKEAGLVSDRISIDGGNINYMVRIQPVEGTTDSGWQFFHGDESKEYLENVSNTQLFQLNVICNMDSSIIPLLDSPVGTAYRRTKDGTFVKVEVKKVLQK</sequence>
<dbReference type="KEGG" id="aarg:Aargi30884_18240"/>
<evidence type="ECO:0000313" key="4">
    <source>
        <dbReference type="Proteomes" id="UP000464754"/>
    </source>
</evidence>
<dbReference type="RefSeq" id="WP_158572258.1">
    <property type="nucleotide sequence ID" value="NZ_AP019695.1"/>
</dbReference>
<evidence type="ECO:0000259" key="2">
    <source>
        <dbReference type="Pfam" id="PF09951"/>
    </source>
</evidence>
<proteinExistence type="predicted"/>
<feature type="domain" description="DUF1266" evidence="1">
    <location>
        <begin position="64"/>
        <end position="203"/>
    </location>
</feature>
<name>A0A6N4TK15_9FIRM</name>
<evidence type="ECO:0000313" key="3">
    <source>
        <dbReference type="EMBL" id="BBK22921.1"/>
    </source>
</evidence>
<dbReference type="InterPro" id="IPR018689">
    <property type="entry name" value="Imm33_dom"/>
</dbReference>
<dbReference type="Pfam" id="PF09951">
    <property type="entry name" value="Imm33"/>
    <property type="match status" value="1"/>
</dbReference>
<dbReference type="Pfam" id="PF06889">
    <property type="entry name" value="DUF1266"/>
    <property type="match status" value="1"/>
</dbReference>
<organism evidence="3 4">
    <name type="scientific">Amedibacterium intestinale</name>
    <dbReference type="NCBI Taxonomy" id="2583452"/>
    <lineage>
        <taxon>Bacteria</taxon>
        <taxon>Bacillati</taxon>
        <taxon>Bacillota</taxon>
        <taxon>Erysipelotrichia</taxon>
        <taxon>Erysipelotrichales</taxon>
        <taxon>Erysipelotrichaceae</taxon>
        <taxon>Amedibacterium</taxon>
    </lineage>
</organism>
<keyword evidence="4" id="KW-1185">Reference proteome</keyword>
<feature type="domain" description="Immunity protein Imm33" evidence="2">
    <location>
        <begin position="255"/>
        <end position="341"/>
    </location>
</feature>
<evidence type="ECO:0000259" key="1">
    <source>
        <dbReference type="Pfam" id="PF06889"/>
    </source>
</evidence>
<dbReference type="PANTHER" id="PTHR38743:SF2">
    <property type="entry name" value="DUF2185 DOMAIN-CONTAINING PROTEIN"/>
    <property type="match status" value="1"/>
</dbReference>
<protein>
    <submittedName>
        <fullName evidence="3">Uncharacterized protein</fullName>
    </submittedName>
</protein>
<accession>A0A6N4TK15</accession>
<dbReference type="EMBL" id="AP019695">
    <property type="protein sequence ID" value="BBK22921.1"/>
    <property type="molecule type" value="Genomic_DNA"/>
</dbReference>
<dbReference type="PANTHER" id="PTHR38743">
    <property type="entry name" value="SIMILAR TO GLYOXYLASE I FAMILY PROTEIN"/>
    <property type="match status" value="1"/>
</dbReference>
<gene>
    <name evidence="3" type="ORF">Aargi30884_18240</name>
</gene>